<evidence type="ECO:0000313" key="3">
    <source>
        <dbReference type="Proteomes" id="UP000824063"/>
    </source>
</evidence>
<evidence type="ECO:0000256" key="1">
    <source>
        <dbReference type="SAM" id="Phobius"/>
    </source>
</evidence>
<sequence>MKQLINLLESTGYLLMITFLSAIGQWKVATIFVFFVAGLRLGEIVLEGRKQ</sequence>
<evidence type="ECO:0000313" key="2">
    <source>
        <dbReference type="EMBL" id="HIZ54063.1"/>
    </source>
</evidence>
<gene>
    <name evidence="2" type="ORF">IAA20_08990</name>
</gene>
<comment type="caution">
    <text evidence="2">The sequence shown here is derived from an EMBL/GenBank/DDBJ whole genome shotgun (WGS) entry which is preliminary data.</text>
</comment>
<protein>
    <submittedName>
        <fullName evidence="2">Uncharacterized protein</fullName>
    </submittedName>
</protein>
<dbReference type="AlphaFoldDB" id="A0A9D2F8Q1"/>
<dbReference type="EMBL" id="DXBN01000209">
    <property type="protein sequence ID" value="HIZ54063.1"/>
    <property type="molecule type" value="Genomic_DNA"/>
</dbReference>
<name>A0A9D2F8Q1_9ENTE</name>
<keyword evidence="1" id="KW-0472">Membrane</keyword>
<accession>A0A9D2F8Q1</accession>
<proteinExistence type="predicted"/>
<organism evidence="2 3">
    <name type="scientific">Candidatus Enterococcus avicola</name>
    <dbReference type="NCBI Taxonomy" id="2838561"/>
    <lineage>
        <taxon>Bacteria</taxon>
        <taxon>Bacillati</taxon>
        <taxon>Bacillota</taxon>
        <taxon>Bacilli</taxon>
        <taxon>Lactobacillales</taxon>
        <taxon>Enterococcaceae</taxon>
        <taxon>Enterococcus</taxon>
    </lineage>
</organism>
<keyword evidence="1" id="KW-0812">Transmembrane</keyword>
<dbReference type="Proteomes" id="UP000824063">
    <property type="component" value="Unassembled WGS sequence"/>
</dbReference>
<keyword evidence="1" id="KW-1133">Transmembrane helix</keyword>
<reference evidence="2" key="1">
    <citation type="journal article" date="2021" name="PeerJ">
        <title>Extensive microbial diversity within the chicken gut microbiome revealed by metagenomics and culture.</title>
        <authorList>
            <person name="Gilroy R."/>
            <person name="Ravi A."/>
            <person name="Getino M."/>
            <person name="Pursley I."/>
            <person name="Horton D.L."/>
            <person name="Alikhan N.F."/>
            <person name="Baker D."/>
            <person name="Gharbi K."/>
            <person name="Hall N."/>
            <person name="Watson M."/>
            <person name="Adriaenssens E.M."/>
            <person name="Foster-Nyarko E."/>
            <person name="Jarju S."/>
            <person name="Secka A."/>
            <person name="Antonio M."/>
            <person name="Oren A."/>
            <person name="Chaudhuri R.R."/>
            <person name="La Ragione R."/>
            <person name="Hildebrand F."/>
            <person name="Pallen M.J."/>
        </authorList>
    </citation>
    <scope>NUCLEOTIDE SEQUENCE</scope>
    <source>
        <strain evidence="2">CHK172-16539</strain>
    </source>
</reference>
<reference evidence="2" key="2">
    <citation type="submission" date="2021-04" db="EMBL/GenBank/DDBJ databases">
        <authorList>
            <person name="Gilroy R."/>
        </authorList>
    </citation>
    <scope>NUCLEOTIDE SEQUENCE</scope>
    <source>
        <strain evidence="2">CHK172-16539</strain>
    </source>
</reference>
<feature type="transmembrane region" description="Helical" evidence="1">
    <location>
        <begin position="12"/>
        <end position="41"/>
    </location>
</feature>